<sequence>MIAAATVSAFAQQPTAAACPSLVEARSLMMQQNWKAAADSLRQNISANAACANAHYLLAYTLLRDNEPDASLKEYTAAAKLRNPTSSEFVGVASDYILLKDYADAERWLERATRTEPVDVQTWYLLGRTQYNLEQNAAAVESFQHSLTVIPEDPKAEYNLGLAYERLQRPDLARAAYQTAIDWAEKKHTPDAQPYLDLGVLDRAQGHADQALPQLQRAAALSPGNPTVFLELGRTLLELKRPDEAIVALKTAAALAPSAEQPHYFLGRAYRAAGKAPEADQQFAIVQKLAGSHSSTTTPNADGRRAEVPQ</sequence>
<dbReference type="InterPro" id="IPR011990">
    <property type="entry name" value="TPR-like_helical_dom_sf"/>
</dbReference>
<dbReference type="Pfam" id="PF13432">
    <property type="entry name" value="TPR_16"/>
    <property type="match status" value="2"/>
</dbReference>
<dbReference type="Pfam" id="PF07721">
    <property type="entry name" value="TPR_4"/>
    <property type="match status" value="1"/>
</dbReference>
<evidence type="ECO:0000256" key="4">
    <source>
        <dbReference type="SAM" id="MobiDB-lite"/>
    </source>
</evidence>
<feature type="repeat" description="TPR" evidence="3">
    <location>
        <begin position="120"/>
        <end position="153"/>
    </location>
</feature>
<feature type="repeat" description="TPR" evidence="3">
    <location>
        <begin position="226"/>
        <end position="259"/>
    </location>
</feature>
<accession>A0ABW9KMI6</accession>
<evidence type="ECO:0000256" key="3">
    <source>
        <dbReference type="PROSITE-ProRule" id="PRU00339"/>
    </source>
</evidence>
<dbReference type="Gene3D" id="1.25.40.10">
    <property type="entry name" value="Tetratricopeptide repeat domain"/>
    <property type="match status" value="3"/>
</dbReference>
<gene>
    <name evidence="5" type="ORF">ACK2TP_08550</name>
</gene>
<dbReference type="EMBL" id="JBJYXY010000001">
    <property type="protein sequence ID" value="MFN2975810.1"/>
    <property type="molecule type" value="Genomic_DNA"/>
</dbReference>
<keyword evidence="6" id="KW-1185">Reference proteome</keyword>
<name>A0ABW9KMI6_9BACT</name>
<evidence type="ECO:0000256" key="1">
    <source>
        <dbReference type="ARBA" id="ARBA00022737"/>
    </source>
</evidence>
<dbReference type="SUPFAM" id="SSF48452">
    <property type="entry name" value="TPR-like"/>
    <property type="match status" value="1"/>
</dbReference>
<proteinExistence type="predicted"/>
<dbReference type="PANTHER" id="PTHR44227:SF3">
    <property type="entry name" value="PROTEIN O-MANNOSYL-TRANSFERASE TMTC4"/>
    <property type="match status" value="1"/>
</dbReference>
<dbReference type="Pfam" id="PF14559">
    <property type="entry name" value="TPR_19"/>
    <property type="match status" value="1"/>
</dbReference>
<dbReference type="InterPro" id="IPR052346">
    <property type="entry name" value="O-mannosyl-transferase_TMTC"/>
</dbReference>
<dbReference type="InterPro" id="IPR011717">
    <property type="entry name" value="TPR-4"/>
</dbReference>
<organism evidence="5 6">
    <name type="scientific">Terriglobus aquaticus</name>
    <dbReference type="NCBI Taxonomy" id="940139"/>
    <lineage>
        <taxon>Bacteria</taxon>
        <taxon>Pseudomonadati</taxon>
        <taxon>Acidobacteriota</taxon>
        <taxon>Terriglobia</taxon>
        <taxon>Terriglobales</taxon>
        <taxon>Acidobacteriaceae</taxon>
        <taxon>Terriglobus</taxon>
    </lineage>
</organism>
<feature type="repeat" description="TPR" evidence="3">
    <location>
        <begin position="192"/>
        <end position="225"/>
    </location>
</feature>
<dbReference type="PANTHER" id="PTHR44227">
    <property type="match status" value="1"/>
</dbReference>
<dbReference type="RefSeq" id="WP_344687947.1">
    <property type="nucleotide sequence ID" value="NZ_BAABBH010000001.1"/>
</dbReference>
<comment type="caution">
    <text evidence="5">The sequence shown here is derived from an EMBL/GenBank/DDBJ whole genome shotgun (WGS) entry which is preliminary data.</text>
</comment>
<dbReference type="SMART" id="SM00028">
    <property type="entry name" value="TPR"/>
    <property type="match status" value="7"/>
</dbReference>
<reference evidence="5 6" key="1">
    <citation type="submission" date="2024-12" db="EMBL/GenBank/DDBJ databases">
        <authorList>
            <person name="Lee Y."/>
        </authorList>
    </citation>
    <scope>NUCLEOTIDE SEQUENCE [LARGE SCALE GENOMIC DNA]</scope>
    <source>
        <strain evidence="5 6">03SUJ4</strain>
    </source>
</reference>
<evidence type="ECO:0000313" key="5">
    <source>
        <dbReference type="EMBL" id="MFN2975810.1"/>
    </source>
</evidence>
<protein>
    <submittedName>
        <fullName evidence="5">Tetratricopeptide repeat protein</fullName>
    </submittedName>
</protein>
<evidence type="ECO:0000256" key="2">
    <source>
        <dbReference type="ARBA" id="ARBA00022803"/>
    </source>
</evidence>
<keyword evidence="1" id="KW-0677">Repeat</keyword>
<dbReference type="InterPro" id="IPR019734">
    <property type="entry name" value="TPR_rpt"/>
</dbReference>
<evidence type="ECO:0000313" key="6">
    <source>
        <dbReference type="Proteomes" id="UP001634747"/>
    </source>
</evidence>
<keyword evidence="2 3" id="KW-0802">TPR repeat</keyword>
<feature type="region of interest" description="Disordered" evidence="4">
    <location>
        <begin position="290"/>
        <end position="310"/>
    </location>
</feature>
<dbReference type="Proteomes" id="UP001634747">
    <property type="component" value="Unassembled WGS sequence"/>
</dbReference>
<dbReference type="PROSITE" id="PS50005">
    <property type="entry name" value="TPR"/>
    <property type="match status" value="3"/>
</dbReference>